<evidence type="ECO:0000313" key="1">
    <source>
        <dbReference type="EMBL" id="SIT49255.1"/>
    </source>
</evidence>
<keyword evidence="2" id="KW-1185">Reference proteome</keyword>
<evidence type="ECO:0000313" key="2">
    <source>
        <dbReference type="Proteomes" id="UP000195569"/>
    </source>
</evidence>
<dbReference type="EMBL" id="CYGY02000068">
    <property type="protein sequence ID" value="SIT49255.1"/>
    <property type="molecule type" value="Genomic_DNA"/>
</dbReference>
<proteinExistence type="predicted"/>
<organism evidence="1 2">
    <name type="scientific">Paraburkholderia piptadeniae</name>
    <dbReference type="NCBI Taxonomy" id="1701573"/>
    <lineage>
        <taxon>Bacteria</taxon>
        <taxon>Pseudomonadati</taxon>
        <taxon>Pseudomonadota</taxon>
        <taxon>Betaproteobacteria</taxon>
        <taxon>Burkholderiales</taxon>
        <taxon>Burkholderiaceae</taxon>
        <taxon>Paraburkholderia</taxon>
    </lineage>
</organism>
<comment type="caution">
    <text evidence="1">The sequence shown here is derived from an EMBL/GenBank/DDBJ whole genome shotgun (WGS) entry which is preliminary data.</text>
</comment>
<gene>
    <name evidence="1" type="ORF">BN2476_680030</name>
</gene>
<accession>A0A1N7SPA7</accession>
<sequence>MSIRHSATREAANGSHTGKADEILFPQVPLPEQLTYEFLGTFARCEYALKCSGFKG</sequence>
<reference evidence="1" key="1">
    <citation type="submission" date="2016-12" db="EMBL/GenBank/DDBJ databases">
        <authorList>
            <person name="Moulin L."/>
        </authorList>
    </citation>
    <scope>NUCLEOTIDE SEQUENCE [LARGE SCALE GENOMIC DNA]</scope>
    <source>
        <strain evidence="1">STM 7183</strain>
    </source>
</reference>
<name>A0A1N7SPA7_9BURK</name>
<dbReference type="AlphaFoldDB" id="A0A1N7SPA7"/>
<protein>
    <submittedName>
        <fullName evidence="1">Uncharacterized protein</fullName>
    </submittedName>
</protein>
<dbReference type="Proteomes" id="UP000195569">
    <property type="component" value="Unassembled WGS sequence"/>
</dbReference>